<dbReference type="InterPro" id="IPR011004">
    <property type="entry name" value="Trimer_LpxA-like_sf"/>
</dbReference>
<evidence type="ECO:0000256" key="1">
    <source>
        <dbReference type="ARBA" id="ARBA00007274"/>
    </source>
</evidence>
<evidence type="ECO:0000313" key="5">
    <source>
        <dbReference type="Proteomes" id="UP000254545"/>
    </source>
</evidence>
<dbReference type="Proteomes" id="UP000254545">
    <property type="component" value="Unassembled WGS sequence"/>
</dbReference>
<keyword evidence="2 4" id="KW-0808">Transferase</keyword>
<dbReference type="Pfam" id="PF00132">
    <property type="entry name" value="Hexapep"/>
    <property type="match status" value="1"/>
</dbReference>
<dbReference type="InterPro" id="IPR001451">
    <property type="entry name" value="Hexapep"/>
</dbReference>
<comment type="caution">
    <text evidence="4">The sequence shown here is derived from an EMBL/GenBank/DDBJ whole genome shotgun (WGS) entry which is preliminary data.</text>
</comment>
<dbReference type="InterPro" id="IPR045304">
    <property type="entry name" value="LbH_SAT"/>
</dbReference>
<dbReference type="Gene3D" id="2.160.10.10">
    <property type="entry name" value="Hexapeptide repeat proteins"/>
    <property type="match status" value="1"/>
</dbReference>
<sequence length="179" mass="19446">MPNAISQVRREIKHTGSMKAKIAILLYRLATLYRSRNPFYKLLGIPFVILNKLINECLFCVELPWQTRIGYGLKLYHPHCIVLNRGTVIGENCILRQGATIGSLTDSEGREGASPVIGNNVEFGAHVVVIGPVTLGDNVKIGAGTVVTKDLAHRSGSGRPAIPGVAYSSRDARITVRKA</sequence>
<comment type="similarity">
    <text evidence="1">Belongs to the transferase hexapeptide repeat family.</text>
</comment>
<gene>
    <name evidence="4" type="ORF">NCTC9177_02393</name>
</gene>
<dbReference type="AlphaFoldDB" id="A0A7H4MDY8"/>
<dbReference type="GO" id="GO:0016746">
    <property type="term" value="F:acyltransferase activity"/>
    <property type="evidence" value="ECO:0007669"/>
    <property type="project" value="UniProtKB-KW"/>
</dbReference>
<organism evidence="4 5">
    <name type="scientific">Klebsiella variicola</name>
    <dbReference type="NCBI Taxonomy" id="244366"/>
    <lineage>
        <taxon>Bacteria</taxon>
        <taxon>Pseudomonadati</taxon>
        <taxon>Pseudomonadota</taxon>
        <taxon>Gammaproteobacteria</taxon>
        <taxon>Enterobacterales</taxon>
        <taxon>Enterobacteriaceae</taxon>
        <taxon>Klebsiella/Raoultella group</taxon>
        <taxon>Klebsiella</taxon>
        <taxon>Klebsiella pneumoniae complex</taxon>
    </lineage>
</organism>
<name>A0A7H4MDY8_KLEVA</name>
<dbReference type="EC" id="2.3.1.-" evidence="4"/>
<protein>
    <submittedName>
        <fullName evidence="4">Serine acetyltransferase</fullName>
        <ecNumber evidence="4">2.3.1.-</ecNumber>
    </submittedName>
</protein>
<proteinExistence type="inferred from homology"/>
<evidence type="ECO:0000313" key="4">
    <source>
        <dbReference type="EMBL" id="STS88538.1"/>
    </source>
</evidence>
<evidence type="ECO:0000256" key="2">
    <source>
        <dbReference type="ARBA" id="ARBA00022679"/>
    </source>
</evidence>
<dbReference type="CDD" id="cd03354">
    <property type="entry name" value="LbH_SAT"/>
    <property type="match status" value="1"/>
</dbReference>
<dbReference type="PANTHER" id="PTHR42811">
    <property type="entry name" value="SERINE ACETYLTRANSFERASE"/>
    <property type="match status" value="1"/>
</dbReference>
<accession>A0A7H4MDY8</accession>
<reference evidence="4 5" key="1">
    <citation type="submission" date="2018-06" db="EMBL/GenBank/DDBJ databases">
        <authorList>
            <consortium name="Pathogen Informatics"/>
            <person name="Doyle S."/>
        </authorList>
    </citation>
    <scope>NUCLEOTIDE SEQUENCE [LARGE SCALE GENOMIC DNA]</scope>
    <source>
        <strain evidence="4 5">NCTC9177</strain>
    </source>
</reference>
<dbReference type="SUPFAM" id="SSF51161">
    <property type="entry name" value="Trimeric LpxA-like enzymes"/>
    <property type="match status" value="1"/>
</dbReference>
<keyword evidence="3 4" id="KW-0012">Acyltransferase</keyword>
<dbReference type="EMBL" id="UGKR01000003">
    <property type="protein sequence ID" value="STS88538.1"/>
    <property type="molecule type" value="Genomic_DNA"/>
</dbReference>
<evidence type="ECO:0000256" key="3">
    <source>
        <dbReference type="ARBA" id="ARBA00023315"/>
    </source>
</evidence>